<keyword evidence="1" id="KW-0472">Membrane</keyword>
<keyword evidence="1" id="KW-1133">Transmembrane helix</keyword>
<reference evidence="2 3" key="1">
    <citation type="submission" date="2024-03" db="EMBL/GenBank/DDBJ databases">
        <title>Complete Genome Sequence of a Pseudomonas fluorescens Bacteriophage UNO-G1W1 isolated from freshwater ice in Nebraska.</title>
        <authorList>
            <person name="Neville A.J."/>
            <person name="Schulze T.T."/>
            <person name="Davis P.H."/>
        </authorList>
    </citation>
    <scope>NUCLEOTIDE SEQUENCE [LARGE SCALE GENOMIC DNA]</scope>
</reference>
<organism evidence="2 3">
    <name type="scientific">Pseudomonas phage UNO-G1W1</name>
    <dbReference type="NCBI Taxonomy" id="3136609"/>
    <lineage>
        <taxon>Viruses</taxon>
        <taxon>Duplodnaviria</taxon>
        <taxon>Heunggongvirae</taxon>
        <taxon>Uroviricota</taxon>
        <taxon>Caudoviricetes</taxon>
        <taxon>Vandenendeviridae</taxon>
        <taxon>Gorskivirinae</taxon>
        <taxon>Omahavirus</taxon>
        <taxon>Omahavirus UNOG1W1</taxon>
    </lineage>
</organism>
<proteinExistence type="predicted"/>
<protein>
    <submittedName>
        <fullName evidence="2">Uncharacterized protein</fullName>
    </submittedName>
</protein>
<accession>A0AAX4MV60</accession>
<keyword evidence="1" id="KW-0812">Transmembrane</keyword>
<evidence type="ECO:0000256" key="1">
    <source>
        <dbReference type="SAM" id="Phobius"/>
    </source>
</evidence>
<dbReference type="EMBL" id="PP551948">
    <property type="protein sequence ID" value="WYN05022.1"/>
    <property type="molecule type" value="Genomic_DNA"/>
</dbReference>
<dbReference type="Proteomes" id="UP001447006">
    <property type="component" value="Segment"/>
</dbReference>
<keyword evidence="3" id="KW-1185">Reference proteome</keyword>
<feature type="transmembrane region" description="Helical" evidence="1">
    <location>
        <begin position="6"/>
        <end position="29"/>
    </location>
</feature>
<evidence type="ECO:0000313" key="3">
    <source>
        <dbReference type="Proteomes" id="UP001447006"/>
    </source>
</evidence>
<sequence>MSEGEQWFMAVIYTVGIGLLALFFVNMAVMGQDCERKGGVLMKPAIGAYTCVKPVK</sequence>
<name>A0AAX4MV60_9CAUD</name>
<evidence type="ECO:0000313" key="2">
    <source>
        <dbReference type="EMBL" id="WYN05022.1"/>
    </source>
</evidence>
<gene>
    <name evidence="2" type="ORF">ISREJYDI_CDS0056</name>
</gene>